<gene>
    <name evidence="2" type="ORF">IPO85_00590</name>
</gene>
<keyword evidence="1" id="KW-0472">Membrane</keyword>
<comment type="caution">
    <text evidence="2">The sequence shown here is derived from an EMBL/GenBank/DDBJ whole genome shotgun (WGS) entry which is preliminary data.</text>
</comment>
<evidence type="ECO:0000313" key="3">
    <source>
        <dbReference type="Proteomes" id="UP000808349"/>
    </source>
</evidence>
<dbReference type="AlphaFoldDB" id="A0A9D7S5Z3"/>
<keyword evidence="1" id="KW-0812">Transmembrane</keyword>
<dbReference type="InterPro" id="IPR021683">
    <property type="entry name" value="DUF3267"/>
</dbReference>
<evidence type="ECO:0000256" key="1">
    <source>
        <dbReference type="SAM" id="Phobius"/>
    </source>
</evidence>
<protein>
    <submittedName>
        <fullName evidence="2">DUF3267 domain-containing protein</fullName>
    </submittedName>
</protein>
<feature type="transmembrane region" description="Helical" evidence="1">
    <location>
        <begin position="74"/>
        <end position="92"/>
    </location>
</feature>
<reference evidence="2 3" key="1">
    <citation type="submission" date="2020-10" db="EMBL/GenBank/DDBJ databases">
        <title>Connecting structure to function with the recovery of over 1000 high-quality activated sludge metagenome-assembled genomes encoding full-length rRNA genes using long-read sequencing.</title>
        <authorList>
            <person name="Singleton C.M."/>
            <person name="Petriglieri F."/>
            <person name="Kristensen J.M."/>
            <person name="Kirkegaard R.H."/>
            <person name="Michaelsen T.Y."/>
            <person name="Andersen M.H."/>
            <person name="Karst S.M."/>
            <person name="Dueholm M.S."/>
            <person name="Nielsen P.H."/>
            <person name="Albertsen M."/>
        </authorList>
    </citation>
    <scope>NUCLEOTIDE SEQUENCE [LARGE SCALE GENOMIC DNA]</scope>
    <source>
        <strain evidence="2">Ribe_18-Q3-R11-54_BAT3C.373</strain>
    </source>
</reference>
<dbReference type="Pfam" id="PF11667">
    <property type="entry name" value="DUF3267"/>
    <property type="match status" value="1"/>
</dbReference>
<feature type="transmembrane region" description="Helical" evidence="1">
    <location>
        <begin position="132"/>
        <end position="151"/>
    </location>
</feature>
<sequence>MKIRPEELKENGYVLLDKLGHKELVPFIRTYMKKRTKYSVFYYLSNVIVFGLVGYFFAQGFNLPNYSFGDRFTYFSYGLAIAFALLPLHEYIHVLAYKSQGATNTSYDANLKKFYFMALADKFVANKREFEIVALAPFTFITTTLIIFYLLPNPIGL</sequence>
<evidence type="ECO:0000313" key="2">
    <source>
        <dbReference type="EMBL" id="MBK9716024.1"/>
    </source>
</evidence>
<name>A0A9D7S5Z3_9BACT</name>
<dbReference type="EMBL" id="JADKFW010000004">
    <property type="protein sequence ID" value="MBK9716024.1"/>
    <property type="molecule type" value="Genomic_DNA"/>
</dbReference>
<dbReference type="Proteomes" id="UP000808349">
    <property type="component" value="Unassembled WGS sequence"/>
</dbReference>
<proteinExistence type="predicted"/>
<organism evidence="2 3">
    <name type="scientific">Candidatus Defluviibacterium haderslevense</name>
    <dbReference type="NCBI Taxonomy" id="2981993"/>
    <lineage>
        <taxon>Bacteria</taxon>
        <taxon>Pseudomonadati</taxon>
        <taxon>Bacteroidota</taxon>
        <taxon>Saprospiria</taxon>
        <taxon>Saprospirales</taxon>
        <taxon>Saprospiraceae</taxon>
        <taxon>Candidatus Defluviibacterium</taxon>
    </lineage>
</organism>
<feature type="transmembrane region" description="Helical" evidence="1">
    <location>
        <begin position="40"/>
        <end position="58"/>
    </location>
</feature>
<accession>A0A9D7S5Z3</accession>
<keyword evidence="1" id="KW-1133">Transmembrane helix</keyword>